<comment type="caution">
    <text evidence="2">The sequence shown here is derived from an EMBL/GenBank/DDBJ whole genome shotgun (WGS) entry which is preliminary data.</text>
</comment>
<evidence type="ECO:0000256" key="1">
    <source>
        <dbReference type="SAM" id="MobiDB-lite"/>
    </source>
</evidence>
<gene>
    <name evidence="2" type="ORF">TNCT_115531</name>
</gene>
<dbReference type="EMBL" id="BMAO01021105">
    <property type="protein sequence ID" value="GFQ71870.1"/>
    <property type="molecule type" value="Genomic_DNA"/>
</dbReference>
<reference evidence="2" key="1">
    <citation type="submission" date="2020-07" db="EMBL/GenBank/DDBJ databases">
        <title>Multicomponent nature underlies the extraordinary mechanical properties of spider dragline silk.</title>
        <authorList>
            <person name="Kono N."/>
            <person name="Nakamura H."/>
            <person name="Mori M."/>
            <person name="Yoshida Y."/>
            <person name="Ohtoshi R."/>
            <person name="Malay A.D."/>
            <person name="Moran D.A.P."/>
            <person name="Tomita M."/>
            <person name="Numata K."/>
            <person name="Arakawa K."/>
        </authorList>
    </citation>
    <scope>NUCLEOTIDE SEQUENCE</scope>
</reference>
<feature type="region of interest" description="Disordered" evidence="1">
    <location>
        <begin position="52"/>
        <end position="92"/>
    </location>
</feature>
<dbReference type="AlphaFoldDB" id="A0A8X6KCE5"/>
<keyword evidence="3" id="KW-1185">Reference proteome</keyword>
<evidence type="ECO:0000313" key="3">
    <source>
        <dbReference type="Proteomes" id="UP000887116"/>
    </source>
</evidence>
<sequence>MRSTQEHKYSLFYNDKSYSPICLLTATTRSEYSFPSPDTSEQHNAIPLIRTPPHTVEGKVGSSHPLGQHVEPEPSQGCREDKNGFPENGDIKLPNSVILNTMDC</sequence>
<dbReference type="Proteomes" id="UP000887116">
    <property type="component" value="Unassembled WGS sequence"/>
</dbReference>
<evidence type="ECO:0000313" key="2">
    <source>
        <dbReference type="EMBL" id="GFQ71870.1"/>
    </source>
</evidence>
<protein>
    <submittedName>
        <fullName evidence="2">Uncharacterized protein</fullName>
    </submittedName>
</protein>
<organism evidence="2 3">
    <name type="scientific">Trichonephila clavata</name>
    <name type="common">Joro spider</name>
    <name type="synonym">Nephila clavata</name>
    <dbReference type="NCBI Taxonomy" id="2740835"/>
    <lineage>
        <taxon>Eukaryota</taxon>
        <taxon>Metazoa</taxon>
        <taxon>Ecdysozoa</taxon>
        <taxon>Arthropoda</taxon>
        <taxon>Chelicerata</taxon>
        <taxon>Arachnida</taxon>
        <taxon>Araneae</taxon>
        <taxon>Araneomorphae</taxon>
        <taxon>Entelegynae</taxon>
        <taxon>Araneoidea</taxon>
        <taxon>Nephilidae</taxon>
        <taxon>Trichonephila</taxon>
    </lineage>
</organism>
<proteinExistence type="predicted"/>
<accession>A0A8X6KCE5</accession>
<name>A0A8X6KCE5_TRICU</name>